<dbReference type="RefSeq" id="XP_056079928.1">
    <property type="nucleotide sequence ID" value="XM_056226184.1"/>
</dbReference>
<reference evidence="1" key="1">
    <citation type="submission" date="2022-10" db="EMBL/GenBank/DDBJ databases">
        <authorList>
            <person name="Byrne P K."/>
        </authorList>
    </citation>
    <scope>NUCLEOTIDE SEQUENCE</scope>
    <source>
        <strain evidence="1">IFO1815</strain>
    </source>
</reference>
<dbReference type="Pfam" id="PF12239">
    <property type="entry name" value="DUF3605"/>
    <property type="match status" value="1"/>
</dbReference>
<evidence type="ECO:0000313" key="2">
    <source>
        <dbReference type="Proteomes" id="UP001161438"/>
    </source>
</evidence>
<evidence type="ECO:0008006" key="3">
    <source>
        <dbReference type="Google" id="ProtNLM"/>
    </source>
</evidence>
<proteinExistence type="predicted"/>
<dbReference type="GO" id="GO:0006044">
    <property type="term" value="P:N-acetylglucosamine metabolic process"/>
    <property type="evidence" value="ECO:0007669"/>
    <property type="project" value="TreeGrafter"/>
</dbReference>
<gene>
    <name evidence="1" type="primary">SMKI16G1080</name>
    <name evidence="1" type="ORF">SMKI_16G1080</name>
</gene>
<dbReference type="GO" id="GO:0005737">
    <property type="term" value="C:cytoplasm"/>
    <property type="evidence" value="ECO:0007669"/>
    <property type="project" value="TreeGrafter"/>
</dbReference>
<organism evidence="1 2">
    <name type="scientific">Saccharomyces mikatae IFO 1815</name>
    <dbReference type="NCBI Taxonomy" id="226126"/>
    <lineage>
        <taxon>Eukaryota</taxon>
        <taxon>Fungi</taxon>
        <taxon>Dikarya</taxon>
        <taxon>Ascomycota</taxon>
        <taxon>Saccharomycotina</taxon>
        <taxon>Saccharomycetes</taxon>
        <taxon>Saccharomycetales</taxon>
        <taxon>Saccharomycetaceae</taxon>
        <taxon>Saccharomyces</taxon>
    </lineage>
</organism>
<dbReference type="GeneID" id="80921735"/>
<dbReference type="AlphaFoldDB" id="A0AA35NFP7"/>
<dbReference type="Proteomes" id="UP001161438">
    <property type="component" value="Chromosome 16"/>
</dbReference>
<dbReference type="PANTHER" id="PTHR35020">
    <property type="entry name" value="N-ACETYLGLUCOSAMINE-INDUCED PROTEIN 1"/>
    <property type="match status" value="1"/>
</dbReference>
<accession>A0AA35NFP7</accession>
<keyword evidence="2" id="KW-1185">Reference proteome</keyword>
<evidence type="ECO:0000313" key="1">
    <source>
        <dbReference type="EMBL" id="CAI4036810.1"/>
    </source>
</evidence>
<protein>
    <recommendedName>
        <fullName evidence="3">YPL067C-like protein</fullName>
    </recommendedName>
</protein>
<sequence length="198" mass="22811">MQQDNVCDNQADVQECKWEEIQDIIESGELARLKRSRQMTEKYHDHKKRTAGLDMNQYILQKLGWLPDESHCEDTIAKAFSETALYAVRANDFPYSFEPGVVHLVLWSKIALPVHSPDKAMRNAARARIGAFLQAQPSLRPLIETDHVAWFVNYPELQSVARIFHAHVLLYFPRDHYSAEQVKITVDDILLHGFEPVA</sequence>
<name>A0AA35NFP7_SACMI</name>
<dbReference type="EMBL" id="OX365772">
    <property type="protein sequence ID" value="CAI4036810.1"/>
    <property type="molecule type" value="Genomic_DNA"/>
</dbReference>
<dbReference type="InterPro" id="IPR022036">
    <property type="entry name" value="DUF3605"/>
</dbReference>
<dbReference type="PANTHER" id="PTHR35020:SF2">
    <property type="entry name" value="N-ACETYLGLUCOSAMINE-INDUCED PROTEIN 1"/>
    <property type="match status" value="1"/>
</dbReference>